<dbReference type="InterPro" id="IPR017585">
    <property type="entry name" value="SAF_FlgA"/>
</dbReference>
<comment type="subcellular location">
    <subcellularLocation>
        <location evidence="1 4">Periplasm</location>
    </subcellularLocation>
</comment>
<keyword evidence="7" id="KW-0282">Flagellum</keyword>
<dbReference type="Gene3D" id="2.30.30.760">
    <property type="match status" value="1"/>
</dbReference>
<evidence type="ECO:0000259" key="6">
    <source>
        <dbReference type="SMART" id="SM00858"/>
    </source>
</evidence>
<dbReference type="SMART" id="SM00858">
    <property type="entry name" value="SAF"/>
    <property type="match status" value="1"/>
</dbReference>
<dbReference type="CDD" id="cd11614">
    <property type="entry name" value="SAF_CpaB_FlgA_like"/>
    <property type="match status" value="1"/>
</dbReference>
<organism evidence="7 8">
    <name type="scientific">Salipiger marinus</name>
    <dbReference type="NCBI Taxonomy" id="555512"/>
    <lineage>
        <taxon>Bacteria</taxon>
        <taxon>Pseudomonadati</taxon>
        <taxon>Pseudomonadota</taxon>
        <taxon>Alphaproteobacteria</taxon>
        <taxon>Rhodobacterales</taxon>
        <taxon>Roseobacteraceae</taxon>
        <taxon>Salipiger</taxon>
    </lineage>
</organism>
<dbReference type="GO" id="GO:0044780">
    <property type="term" value="P:bacterial-type flagellum assembly"/>
    <property type="evidence" value="ECO:0007669"/>
    <property type="project" value="InterPro"/>
</dbReference>
<evidence type="ECO:0000256" key="4">
    <source>
        <dbReference type="RuleBase" id="RU362063"/>
    </source>
</evidence>
<accession>A0A1G8ULY1</accession>
<keyword evidence="7" id="KW-0969">Cilium</keyword>
<keyword evidence="8" id="KW-1185">Reference proteome</keyword>
<dbReference type="GO" id="GO:0042597">
    <property type="term" value="C:periplasmic space"/>
    <property type="evidence" value="ECO:0007669"/>
    <property type="project" value="UniProtKB-SubCell"/>
</dbReference>
<evidence type="ECO:0000313" key="7">
    <source>
        <dbReference type="EMBL" id="SDJ54771.1"/>
    </source>
</evidence>
<dbReference type="Gene3D" id="3.90.1210.10">
    <property type="entry name" value="Antifreeze-like/N-acetylneuraminic acid synthase C-terminal domain"/>
    <property type="match status" value="1"/>
</dbReference>
<evidence type="ECO:0000256" key="5">
    <source>
        <dbReference type="SAM" id="SignalP"/>
    </source>
</evidence>
<proteinExistence type="inferred from homology"/>
<dbReference type="PANTHER" id="PTHR36307">
    <property type="entry name" value="FLAGELLA BASAL BODY P-RING FORMATION PROTEIN FLGA"/>
    <property type="match status" value="1"/>
</dbReference>
<evidence type="ECO:0000256" key="1">
    <source>
        <dbReference type="ARBA" id="ARBA00004418"/>
    </source>
</evidence>
<gene>
    <name evidence="7" type="ORF">SAMN04487993_104416</name>
</gene>
<protein>
    <recommendedName>
        <fullName evidence="4">Flagella basal body P-ring formation protein FlgA</fullName>
    </recommendedName>
</protein>
<dbReference type="NCBIfam" id="TIGR03170">
    <property type="entry name" value="flgA_cterm"/>
    <property type="match status" value="1"/>
</dbReference>
<name>A0A1G8ULY1_9RHOB</name>
<keyword evidence="7" id="KW-0966">Cell projection</keyword>
<keyword evidence="3 4" id="KW-0574">Periplasm</keyword>
<dbReference type="STRING" id="555512.SAMN04487993_104416"/>
<dbReference type="Proteomes" id="UP000199093">
    <property type="component" value="Unassembled WGS sequence"/>
</dbReference>
<dbReference type="InterPro" id="IPR039246">
    <property type="entry name" value="Flagellar_FlgA"/>
</dbReference>
<reference evidence="7 8" key="1">
    <citation type="submission" date="2016-10" db="EMBL/GenBank/DDBJ databases">
        <authorList>
            <person name="de Groot N.N."/>
        </authorList>
    </citation>
    <scope>NUCLEOTIDE SEQUENCE [LARGE SCALE GENOMIC DNA]</scope>
    <source>
        <strain evidence="7 8">DSM 26424</strain>
    </source>
</reference>
<comment type="function">
    <text evidence="4">Involved in the assembly process of the P-ring formation. It may associate with FlgF on the rod constituting a structure essential for the P-ring assembly or may act as a modulator protein for the P-ring assembly.</text>
</comment>
<keyword evidence="4" id="KW-1005">Bacterial flagellum biogenesis</keyword>
<evidence type="ECO:0000256" key="2">
    <source>
        <dbReference type="ARBA" id="ARBA00022729"/>
    </source>
</evidence>
<dbReference type="AlphaFoldDB" id="A0A1G8ULY1"/>
<dbReference type="PANTHER" id="PTHR36307:SF1">
    <property type="entry name" value="FLAGELLA BASAL BODY P-RING FORMATION PROTEIN FLGA"/>
    <property type="match status" value="1"/>
</dbReference>
<dbReference type="EMBL" id="FNEJ01000044">
    <property type="protein sequence ID" value="SDJ54771.1"/>
    <property type="molecule type" value="Genomic_DNA"/>
</dbReference>
<feature type="chain" id="PRO_5012113791" description="Flagella basal body P-ring formation protein FlgA" evidence="5">
    <location>
        <begin position="16"/>
        <end position="137"/>
    </location>
</feature>
<feature type="signal peptide" evidence="5">
    <location>
        <begin position="1"/>
        <end position="15"/>
    </location>
</feature>
<feature type="domain" description="SAF" evidence="6">
    <location>
        <begin position="15"/>
        <end position="73"/>
    </location>
</feature>
<dbReference type="InterPro" id="IPR013974">
    <property type="entry name" value="SAF"/>
</dbReference>
<sequence length="137" mass="14433">MLRLLLLLAATGAAADTVVATRTIRAQEIVDPDALRLDPGTVPGIATRFEEVIGLEARVTVYPGQALRLDAFGPPALVDRNQIVELVFSRNGLFIVTEGRALARGGAGDRVRVMNLSSRTVLTGTITPDGAINVAGE</sequence>
<evidence type="ECO:0000256" key="3">
    <source>
        <dbReference type="ARBA" id="ARBA00022764"/>
    </source>
</evidence>
<keyword evidence="2 5" id="KW-0732">Signal</keyword>
<evidence type="ECO:0000313" key="8">
    <source>
        <dbReference type="Proteomes" id="UP000199093"/>
    </source>
</evidence>
<comment type="similarity">
    <text evidence="4">Belongs to the FlgA family.</text>
</comment>
<dbReference type="Pfam" id="PF13144">
    <property type="entry name" value="ChapFlgA"/>
    <property type="match status" value="1"/>
</dbReference>